<evidence type="ECO:0000256" key="1">
    <source>
        <dbReference type="SAM" id="MobiDB-lite"/>
    </source>
</evidence>
<dbReference type="AlphaFoldDB" id="A0A5Q5BK72"/>
<evidence type="ECO:0000256" key="2">
    <source>
        <dbReference type="SAM" id="SignalP"/>
    </source>
</evidence>
<proteinExistence type="predicted"/>
<gene>
    <name evidence="3" type="ordered locus">Mmcs_2647</name>
</gene>
<evidence type="ECO:0000313" key="3">
    <source>
        <dbReference type="EMBL" id="ABG08755.1"/>
    </source>
</evidence>
<name>A0A5Q5BK72_MYCSS</name>
<dbReference type="KEGG" id="mmc:Mmcs_2647"/>
<keyword evidence="2" id="KW-0732">Signal</keyword>
<feature type="signal peptide" evidence="2">
    <location>
        <begin position="1"/>
        <end position="25"/>
    </location>
</feature>
<organism evidence="3">
    <name type="scientific">Mycobacterium sp. (strain MCS)</name>
    <dbReference type="NCBI Taxonomy" id="164756"/>
    <lineage>
        <taxon>Bacteria</taxon>
        <taxon>Bacillati</taxon>
        <taxon>Actinomycetota</taxon>
        <taxon>Actinomycetes</taxon>
        <taxon>Mycobacteriales</taxon>
        <taxon>Mycobacteriaceae</taxon>
        <taxon>Mycobacterium</taxon>
    </lineage>
</organism>
<protein>
    <submittedName>
        <fullName evidence="3">Uncharacterized protein</fullName>
    </submittedName>
</protein>
<feature type="region of interest" description="Disordered" evidence="1">
    <location>
        <begin position="36"/>
        <end position="57"/>
    </location>
</feature>
<sequence length="147" mass="14946" precursor="true">MRCAPSPAAIVGAALSAVLLVPATAGCDSTPYPTGENFTTTVQSPPDGAGATSVAPGSSPVVLDVGISDGSVRPTNARVSAAVGQRVELRVDSDEAGQIRVTTDPAQTFELLPQDDQVFGFTADEPGEVTIEVRNPDRTVATVQVGP</sequence>
<dbReference type="EMBL" id="CP000384">
    <property type="protein sequence ID" value="ABG08755.1"/>
    <property type="molecule type" value="Genomic_DNA"/>
</dbReference>
<feature type="chain" id="PRO_5039291996" evidence="2">
    <location>
        <begin position="26"/>
        <end position="147"/>
    </location>
</feature>
<dbReference type="PROSITE" id="PS51257">
    <property type="entry name" value="PROKAR_LIPOPROTEIN"/>
    <property type="match status" value="1"/>
</dbReference>
<accession>A0A5Q5BK72</accession>
<reference evidence="3" key="1">
    <citation type="submission" date="2006-06" db="EMBL/GenBank/DDBJ databases">
        <title>Complete sequence of chromosome of Mycobacterium sp. MCS.</title>
        <authorList>
            <consortium name="US DOE Joint Genome Institute"/>
            <person name="Copeland A."/>
            <person name="Lucas S."/>
            <person name="Lapidus A."/>
            <person name="Barry K."/>
            <person name="Detter J.C."/>
            <person name="Glavina del Rio T."/>
            <person name="Hammon N."/>
            <person name="Israni S."/>
            <person name="Dalin E."/>
            <person name="Tice H."/>
            <person name="Pitluck S."/>
            <person name="Martinez M."/>
            <person name="Schmutz J."/>
            <person name="Larimer F."/>
            <person name="Land M."/>
            <person name="Hauser L."/>
            <person name="Kyrpides N."/>
            <person name="Kim E."/>
            <person name="Miller C.D."/>
            <person name="Hughes J.E."/>
            <person name="Anderson A.J."/>
            <person name="Sims R.C."/>
            <person name="Richardson P."/>
        </authorList>
    </citation>
    <scope>NUCLEOTIDE SEQUENCE [LARGE SCALE GENOMIC DNA]</scope>
    <source>
        <strain evidence="3">MCS</strain>
    </source>
</reference>